<accession>A0A433CVV9</accession>
<dbReference type="AlphaFoldDB" id="A0A433CVV9"/>
<keyword evidence="1" id="KW-1133">Transmembrane helix</keyword>
<dbReference type="Pfam" id="PF21294">
    <property type="entry name" value="Polysacc_lyase_14"/>
    <property type="match status" value="1"/>
</dbReference>
<feature type="domain" description="Polysaccharide lyase 14" evidence="2">
    <location>
        <begin position="166"/>
        <end position="313"/>
    </location>
</feature>
<proteinExistence type="predicted"/>
<evidence type="ECO:0000313" key="3">
    <source>
        <dbReference type="EMBL" id="RUP42770.1"/>
    </source>
</evidence>
<evidence type="ECO:0000256" key="1">
    <source>
        <dbReference type="SAM" id="Phobius"/>
    </source>
</evidence>
<dbReference type="InterPro" id="IPR048958">
    <property type="entry name" value="Polysacc_lyase_14"/>
</dbReference>
<keyword evidence="1" id="KW-0472">Membrane</keyword>
<feature type="transmembrane region" description="Helical" evidence="1">
    <location>
        <begin position="20"/>
        <end position="43"/>
    </location>
</feature>
<dbReference type="Proteomes" id="UP000268093">
    <property type="component" value="Unassembled WGS sequence"/>
</dbReference>
<protein>
    <recommendedName>
        <fullName evidence="2">Polysaccharide lyase 14 domain-containing protein</fullName>
    </recommendedName>
</protein>
<keyword evidence="1" id="KW-0812">Transmembrane</keyword>
<reference evidence="3 4" key="1">
    <citation type="journal article" date="2018" name="New Phytol.">
        <title>Phylogenomics of Endogonaceae and evolution of mycorrhizas within Mucoromycota.</title>
        <authorList>
            <person name="Chang Y."/>
            <person name="Desiro A."/>
            <person name="Na H."/>
            <person name="Sandor L."/>
            <person name="Lipzen A."/>
            <person name="Clum A."/>
            <person name="Barry K."/>
            <person name="Grigoriev I.V."/>
            <person name="Martin F.M."/>
            <person name="Stajich J.E."/>
            <person name="Smith M.E."/>
            <person name="Bonito G."/>
            <person name="Spatafora J.W."/>
        </authorList>
    </citation>
    <scope>NUCLEOTIDE SEQUENCE [LARGE SCALE GENOMIC DNA]</scope>
    <source>
        <strain evidence="3 4">GMNB39</strain>
    </source>
</reference>
<organism evidence="3 4">
    <name type="scientific">Jimgerdemannia flammicorona</name>
    <dbReference type="NCBI Taxonomy" id="994334"/>
    <lineage>
        <taxon>Eukaryota</taxon>
        <taxon>Fungi</taxon>
        <taxon>Fungi incertae sedis</taxon>
        <taxon>Mucoromycota</taxon>
        <taxon>Mucoromycotina</taxon>
        <taxon>Endogonomycetes</taxon>
        <taxon>Endogonales</taxon>
        <taxon>Endogonaceae</taxon>
        <taxon>Jimgerdemannia</taxon>
    </lineage>
</organism>
<comment type="caution">
    <text evidence="3">The sequence shown here is derived from an EMBL/GenBank/DDBJ whole genome shotgun (WGS) entry which is preliminary data.</text>
</comment>
<evidence type="ECO:0000259" key="2">
    <source>
        <dbReference type="Pfam" id="PF21294"/>
    </source>
</evidence>
<keyword evidence="4" id="KW-1185">Reference proteome</keyword>
<sequence>MPRSRPPKTTLSSQLASATAYGFVVLLVILVIISAALLFQAAWRGDSSTFPTFPDDKPPSTKPCVLAAVVKPTTDLLPWAVCQVRKEADDSNFHYGYGREDITYPHPDPVGGTDKVLKILYPKNSINPRSGRVGGLGFHTKRLPEANEAYIEYEVYFAQEFKWVKGGNKALDCFSVRLMWRANSAGEAYLYVPRSEQHSTLFEYPPRTIADATYGISLGRGGFNFRDGGWTRVGIFVGLNDVDAQNGVLKVWIDDKEVVDFGKMVYRTQDTVRIAGVMFDTFFGKWMALKVEIGCGSKPGFEAAEDSYTYFKNLHIASAIPDRLIDK</sequence>
<dbReference type="PANTHER" id="PTHR40124">
    <property type="match status" value="1"/>
</dbReference>
<dbReference type="OrthoDB" id="2395160at2759"/>
<dbReference type="EMBL" id="RBNI01012462">
    <property type="protein sequence ID" value="RUP42770.1"/>
    <property type="molecule type" value="Genomic_DNA"/>
</dbReference>
<evidence type="ECO:0000313" key="4">
    <source>
        <dbReference type="Proteomes" id="UP000268093"/>
    </source>
</evidence>
<gene>
    <name evidence="3" type="ORF">BC936DRAFT_138110</name>
</gene>
<name>A0A433CVV9_9FUNG</name>
<dbReference type="PANTHER" id="PTHR40124:SF1">
    <property type="entry name" value="DISAGGREGATASE RELATED REPEAT PROTEIN"/>
    <property type="match status" value="1"/>
</dbReference>
<dbReference type="Gene3D" id="2.60.120.200">
    <property type="match status" value="1"/>
</dbReference>